<reference evidence="1 2" key="1">
    <citation type="submission" date="2013-11" db="EMBL/GenBank/DDBJ databases">
        <title>Opisthorchis viverrini - life in the bile duct.</title>
        <authorList>
            <person name="Young N.D."/>
            <person name="Nagarajan N."/>
            <person name="Lin S.J."/>
            <person name="Korhonen P.K."/>
            <person name="Jex A.R."/>
            <person name="Hall R.S."/>
            <person name="Safavi-Hemami H."/>
            <person name="Kaewkong W."/>
            <person name="Bertrand D."/>
            <person name="Gao S."/>
            <person name="Seet Q."/>
            <person name="Wongkham S."/>
            <person name="Teh B.T."/>
            <person name="Wongkham C."/>
            <person name="Intapan P.M."/>
            <person name="Maleewong W."/>
            <person name="Yang X."/>
            <person name="Hu M."/>
            <person name="Wang Z."/>
            <person name="Hofmann A."/>
            <person name="Sternberg P.W."/>
            <person name="Tan P."/>
            <person name="Wang J."/>
            <person name="Gasser R.B."/>
        </authorList>
    </citation>
    <scope>NUCLEOTIDE SEQUENCE [LARGE SCALE GENOMIC DNA]</scope>
</reference>
<dbReference type="EMBL" id="KL596740">
    <property type="protein sequence ID" value="KER26715.1"/>
    <property type="molecule type" value="Genomic_DNA"/>
</dbReference>
<dbReference type="GeneID" id="20320260"/>
<dbReference type="KEGG" id="ovi:T265_06078"/>
<evidence type="ECO:0000313" key="1">
    <source>
        <dbReference type="EMBL" id="KER26715.1"/>
    </source>
</evidence>
<organism evidence="1 2">
    <name type="scientific">Opisthorchis viverrini</name>
    <name type="common">Southeast Asian liver fluke</name>
    <dbReference type="NCBI Taxonomy" id="6198"/>
    <lineage>
        <taxon>Eukaryota</taxon>
        <taxon>Metazoa</taxon>
        <taxon>Spiralia</taxon>
        <taxon>Lophotrochozoa</taxon>
        <taxon>Platyhelminthes</taxon>
        <taxon>Trematoda</taxon>
        <taxon>Digenea</taxon>
        <taxon>Opisthorchiida</taxon>
        <taxon>Opisthorchiata</taxon>
        <taxon>Opisthorchiidae</taxon>
        <taxon>Opisthorchis</taxon>
    </lineage>
</organism>
<dbReference type="Proteomes" id="UP000054324">
    <property type="component" value="Unassembled WGS sequence"/>
</dbReference>
<dbReference type="OrthoDB" id="6236692at2759"/>
<sequence>MLSDIILQENVIPPAVRKPQIEAPREIAPKKTFGLRDPNVVTRPLNPLNLTTSKSTSTEVSQKTQSSLDDSIEQYHPPSAADDYADIFQYTGRLDELLSGVTNLIAHQAELSPNPTSSNNVYSNDEDDTLEEDLYLPDELLASLYPRLF</sequence>
<proteinExistence type="predicted"/>
<dbReference type="AlphaFoldDB" id="A0A074ZTL1"/>
<gene>
    <name evidence="1" type="ORF">T265_06078</name>
</gene>
<dbReference type="RefSeq" id="XP_009169520.1">
    <property type="nucleotide sequence ID" value="XM_009171256.1"/>
</dbReference>
<name>A0A074ZTL1_OPIVI</name>
<evidence type="ECO:0000313" key="2">
    <source>
        <dbReference type="Proteomes" id="UP000054324"/>
    </source>
</evidence>
<protein>
    <submittedName>
        <fullName evidence="1">Uncharacterized protein</fullName>
    </submittedName>
</protein>
<dbReference type="CTD" id="20320260"/>
<keyword evidence="2" id="KW-1185">Reference proteome</keyword>
<accession>A0A074ZTL1</accession>